<reference evidence="1" key="1">
    <citation type="thesis" date="2020" institute="ProQuest LLC" country="789 East Eisenhower Parkway, Ann Arbor, MI, USA">
        <title>Comparative Genomics and Chromosome Evolution.</title>
        <authorList>
            <person name="Mudd A.B."/>
        </authorList>
    </citation>
    <scope>NUCLEOTIDE SEQUENCE</scope>
    <source>
        <strain evidence="1">237g6f4</strain>
        <tissue evidence="1">Blood</tissue>
    </source>
</reference>
<name>A0AAV7ACP5_ENGPU</name>
<protein>
    <submittedName>
        <fullName evidence="1">Uncharacterized protein</fullName>
    </submittedName>
</protein>
<evidence type="ECO:0000313" key="2">
    <source>
        <dbReference type="Proteomes" id="UP000824782"/>
    </source>
</evidence>
<evidence type="ECO:0000313" key="1">
    <source>
        <dbReference type="EMBL" id="KAG8557898.1"/>
    </source>
</evidence>
<dbReference type="EMBL" id="WNYA01000008">
    <property type="protein sequence ID" value="KAG8557898.1"/>
    <property type="molecule type" value="Genomic_DNA"/>
</dbReference>
<accession>A0AAV7ACP5</accession>
<comment type="caution">
    <text evidence="1">The sequence shown here is derived from an EMBL/GenBank/DDBJ whole genome shotgun (WGS) entry which is preliminary data.</text>
</comment>
<organism evidence="1 2">
    <name type="scientific">Engystomops pustulosus</name>
    <name type="common">Tungara frog</name>
    <name type="synonym">Physalaemus pustulosus</name>
    <dbReference type="NCBI Taxonomy" id="76066"/>
    <lineage>
        <taxon>Eukaryota</taxon>
        <taxon>Metazoa</taxon>
        <taxon>Chordata</taxon>
        <taxon>Craniata</taxon>
        <taxon>Vertebrata</taxon>
        <taxon>Euteleostomi</taxon>
        <taxon>Amphibia</taxon>
        <taxon>Batrachia</taxon>
        <taxon>Anura</taxon>
        <taxon>Neobatrachia</taxon>
        <taxon>Hyloidea</taxon>
        <taxon>Leptodactylidae</taxon>
        <taxon>Leiuperinae</taxon>
        <taxon>Engystomops</taxon>
    </lineage>
</organism>
<dbReference type="Proteomes" id="UP000824782">
    <property type="component" value="Unassembled WGS sequence"/>
</dbReference>
<proteinExistence type="predicted"/>
<dbReference type="AlphaFoldDB" id="A0AAV7ACP5"/>
<sequence>MVLIHFKGPDLSSHSKRRESAATICMNFGSRRSNSKLWMRNKKKTQKKEAIWWVFRRPPHEKTTLGLDIHAWLVVIMSSLFWHCNWFSKYSNLILMGTF</sequence>
<gene>
    <name evidence="1" type="ORF">GDO81_016771</name>
</gene>
<keyword evidence="2" id="KW-1185">Reference proteome</keyword>